<evidence type="ECO:0000313" key="2">
    <source>
        <dbReference type="EMBL" id="OCQ50899.1"/>
    </source>
</evidence>
<dbReference type="SUPFAM" id="SSF54001">
    <property type="entry name" value="Cysteine proteinases"/>
    <property type="match status" value="1"/>
</dbReference>
<dbReference type="RefSeq" id="WP_240487865.1">
    <property type="nucleotide sequence ID" value="NZ_CAWMQZ010000187.1"/>
</dbReference>
<dbReference type="Gene3D" id="3.90.1720.10">
    <property type="entry name" value="endopeptidase domain like (from Nostoc punctiforme)"/>
    <property type="match status" value="1"/>
</dbReference>
<protein>
    <submittedName>
        <fullName evidence="2">CHAP domain protein</fullName>
    </submittedName>
</protein>
<dbReference type="PATRIC" id="fig|286156.4.peg.4596"/>
<keyword evidence="3" id="KW-1185">Reference proteome</keyword>
<reference evidence="2 3" key="1">
    <citation type="submission" date="2015-12" db="EMBL/GenBank/DDBJ databases">
        <title>Genome comparisons provide insights into the role of secondary metabolites in the pathogenic phase of the Photorhabdus life cycle.</title>
        <authorList>
            <person name="Tobias N.J."/>
            <person name="Mishra B."/>
            <person name="Gupta D.K."/>
            <person name="Thines M."/>
            <person name="Stinear T.P."/>
            <person name="Bode H.B."/>
        </authorList>
    </citation>
    <scope>NUCLEOTIDE SEQUENCE [LARGE SCALE GENOMIC DNA]</scope>
    <source>
        <strain evidence="2 3">PB68.1</strain>
    </source>
</reference>
<comment type="caution">
    <text evidence="2">The sequence shown here is derived from an EMBL/GenBank/DDBJ whole genome shotgun (WGS) entry which is preliminary data.</text>
</comment>
<evidence type="ECO:0000259" key="1">
    <source>
        <dbReference type="PROSITE" id="PS50911"/>
    </source>
</evidence>
<dbReference type="InterPro" id="IPR007921">
    <property type="entry name" value="CHAP_dom"/>
</dbReference>
<dbReference type="STRING" id="286156.Ppb6_03997"/>
<dbReference type="Proteomes" id="UP000093476">
    <property type="component" value="Unassembled WGS sequence"/>
</dbReference>
<name>A0A1C0TZ23_9GAMM</name>
<evidence type="ECO:0000313" key="3">
    <source>
        <dbReference type="Proteomes" id="UP000093476"/>
    </source>
</evidence>
<gene>
    <name evidence="2" type="ORF">Ppb6_03997</name>
</gene>
<dbReference type="EMBL" id="LOMY01000187">
    <property type="protein sequence ID" value="OCQ50899.1"/>
    <property type="molecule type" value="Genomic_DNA"/>
</dbReference>
<organism evidence="2 3">
    <name type="scientific">Photorhabdus australis subsp. thailandensis</name>
    <dbReference type="NCBI Taxonomy" id="2805096"/>
    <lineage>
        <taxon>Bacteria</taxon>
        <taxon>Pseudomonadati</taxon>
        <taxon>Pseudomonadota</taxon>
        <taxon>Gammaproteobacteria</taxon>
        <taxon>Enterobacterales</taxon>
        <taxon>Morganellaceae</taxon>
        <taxon>Photorhabdus</taxon>
    </lineage>
</organism>
<accession>A0A1C0TZ23</accession>
<sequence>MLQFTNGSISAPETGDIIVFAPTLFNRYGHVAIVSAVEPTSIEIVQQHPGPFISSRERFELQQTEGMWRVKNQRVYGWLRMLNEEEKK</sequence>
<dbReference type="Pfam" id="PF05257">
    <property type="entry name" value="CHAP"/>
    <property type="match status" value="1"/>
</dbReference>
<dbReference type="InterPro" id="IPR038765">
    <property type="entry name" value="Papain-like_cys_pep_sf"/>
</dbReference>
<dbReference type="AlphaFoldDB" id="A0A1C0TZ23"/>
<feature type="domain" description="Peptidase C51" evidence="1">
    <location>
        <begin position="1"/>
        <end position="71"/>
    </location>
</feature>
<proteinExistence type="predicted"/>
<dbReference type="PROSITE" id="PS50911">
    <property type="entry name" value="CHAP"/>
    <property type="match status" value="1"/>
</dbReference>